<comment type="caution">
    <text evidence="2">The sequence shown here is derived from an EMBL/GenBank/DDBJ whole genome shotgun (WGS) entry which is preliminary data.</text>
</comment>
<dbReference type="OrthoDB" id="6359816at2759"/>
<sequence length="318" mass="35737">MKHPGSQDCSPRLKNPLLRPRNPCESSQKLSSLLRPRNFCESSLPRPMYPRLPLRGPHENTLLPSSPRISHKKRTHWKSLMWHGVHRRRKNKSVRFSSLGRSRRSWKSIFFYRCTDEISFAPLRSQGVVSRANYIREKTVATAPPPCSPKSIYVLAELLGIPVLREKAFEDFKKKVTSKTVVGEAFSWVTAGQKEILEMECDLLVSSSKGPSTVALVKDSIRRASDGSSPHCAGALKLGLEKAFKSKKESNGVKLRCSHSSCNWYSNHVSYSSIGSGTYQCQMCINRGWGGYYFQCAGCGYNRTSNHTACQGCGKRFL</sequence>
<name>A0A9P6HG34_9AGAM</name>
<feature type="region of interest" description="Disordered" evidence="1">
    <location>
        <begin position="1"/>
        <end position="30"/>
    </location>
</feature>
<evidence type="ECO:0000256" key="1">
    <source>
        <dbReference type="SAM" id="MobiDB-lite"/>
    </source>
</evidence>
<reference evidence="2" key="1">
    <citation type="journal article" date="2020" name="Nat. Commun.">
        <title>Large-scale genome sequencing of mycorrhizal fungi provides insights into the early evolution of symbiotic traits.</title>
        <authorList>
            <person name="Miyauchi S."/>
            <person name="Kiss E."/>
            <person name="Kuo A."/>
            <person name="Drula E."/>
            <person name="Kohler A."/>
            <person name="Sanchez-Garcia M."/>
            <person name="Morin E."/>
            <person name="Andreopoulos B."/>
            <person name="Barry K.W."/>
            <person name="Bonito G."/>
            <person name="Buee M."/>
            <person name="Carver A."/>
            <person name="Chen C."/>
            <person name="Cichocki N."/>
            <person name="Clum A."/>
            <person name="Culley D."/>
            <person name="Crous P.W."/>
            <person name="Fauchery L."/>
            <person name="Girlanda M."/>
            <person name="Hayes R.D."/>
            <person name="Keri Z."/>
            <person name="LaButti K."/>
            <person name="Lipzen A."/>
            <person name="Lombard V."/>
            <person name="Magnuson J."/>
            <person name="Maillard F."/>
            <person name="Murat C."/>
            <person name="Nolan M."/>
            <person name="Ohm R.A."/>
            <person name="Pangilinan J."/>
            <person name="Pereira M.F."/>
            <person name="Perotto S."/>
            <person name="Peter M."/>
            <person name="Pfister S."/>
            <person name="Riley R."/>
            <person name="Sitrit Y."/>
            <person name="Stielow J.B."/>
            <person name="Szollosi G."/>
            <person name="Zifcakova L."/>
            <person name="Stursova M."/>
            <person name="Spatafora J.W."/>
            <person name="Tedersoo L."/>
            <person name="Vaario L.M."/>
            <person name="Yamada A."/>
            <person name="Yan M."/>
            <person name="Wang P."/>
            <person name="Xu J."/>
            <person name="Bruns T."/>
            <person name="Baldrian P."/>
            <person name="Vilgalys R."/>
            <person name="Dunand C."/>
            <person name="Henrissat B."/>
            <person name="Grigoriev I.V."/>
            <person name="Hibbett D."/>
            <person name="Nagy L.G."/>
            <person name="Martin F.M."/>
        </authorList>
    </citation>
    <scope>NUCLEOTIDE SEQUENCE</scope>
    <source>
        <strain evidence="2">UH-Tt-Lm1</strain>
    </source>
</reference>
<dbReference type="AlphaFoldDB" id="A0A9P6HG34"/>
<evidence type="ECO:0000313" key="3">
    <source>
        <dbReference type="Proteomes" id="UP000736335"/>
    </source>
</evidence>
<dbReference type="Proteomes" id="UP000736335">
    <property type="component" value="Unassembled WGS sequence"/>
</dbReference>
<accession>A0A9P6HG34</accession>
<reference evidence="2" key="2">
    <citation type="submission" date="2020-11" db="EMBL/GenBank/DDBJ databases">
        <authorList>
            <consortium name="DOE Joint Genome Institute"/>
            <person name="Kuo A."/>
            <person name="Miyauchi S."/>
            <person name="Kiss E."/>
            <person name="Drula E."/>
            <person name="Kohler A."/>
            <person name="Sanchez-Garcia M."/>
            <person name="Andreopoulos B."/>
            <person name="Barry K.W."/>
            <person name="Bonito G."/>
            <person name="Buee M."/>
            <person name="Carver A."/>
            <person name="Chen C."/>
            <person name="Cichocki N."/>
            <person name="Clum A."/>
            <person name="Culley D."/>
            <person name="Crous P.W."/>
            <person name="Fauchery L."/>
            <person name="Girlanda M."/>
            <person name="Hayes R."/>
            <person name="Keri Z."/>
            <person name="Labutti K."/>
            <person name="Lipzen A."/>
            <person name="Lombard V."/>
            <person name="Magnuson J."/>
            <person name="Maillard F."/>
            <person name="Morin E."/>
            <person name="Murat C."/>
            <person name="Nolan M."/>
            <person name="Ohm R."/>
            <person name="Pangilinan J."/>
            <person name="Pereira M."/>
            <person name="Perotto S."/>
            <person name="Peter M."/>
            <person name="Riley R."/>
            <person name="Sitrit Y."/>
            <person name="Stielow B."/>
            <person name="Szollosi G."/>
            <person name="Zifcakova L."/>
            <person name="Stursova M."/>
            <person name="Spatafora J.W."/>
            <person name="Tedersoo L."/>
            <person name="Vaario L.-M."/>
            <person name="Yamada A."/>
            <person name="Yan M."/>
            <person name="Wang P."/>
            <person name="Xu J."/>
            <person name="Bruns T."/>
            <person name="Baldrian P."/>
            <person name="Vilgalys R."/>
            <person name="Henrissat B."/>
            <person name="Grigoriev I.V."/>
            <person name="Hibbett D."/>
            <person name="Nagy L.G."/>
            <person name="Martin F.M."/>
        </authorList>
    </citation>
    <scope>NUCLEOTIDE SEQUENCE</scope>
    <source>
        <strain evidence="2">UH-Tt-Lm1</strain>
    </source>
</reference>
<gene>
    <name evidence="2" type="ORF">BJ322DRAFT_829017</name>
</gene>
<keyword evidence="3" id="KW-1185">Reference proteome</keyword>
<dbReference type="EMBL" id="WIUZ02000007">
    <property type="protein sequence ID" value="KAF9785418.1"/>
    <property type="molecule type" value="Genomic_DNA"/>
</dbReference>
<protein>
    <submittedName>
        <fullName evidence="2">Uncharacterized protein</fullName>
    </submittedName>
</protein>
<evidence type="ECO:0000313" key="2">
    <source>
        <dbReference type="EMBL" id="KAF9785418.1"/>
    </source>
</evidence>
<proteinExistence type="predicted"/>
<organism evidence="2 3">
    <name type="scientific">Thelephora terrestris</name>
    <dbReference type="NCBI Taxonomy" id="56493"/>
    <lineage>
        <taxon>Eukaryota</taxon>
        <taxon>Fungi</taxon>
        <taxon>Dikarya</taxon>
        <taxon>Basidiomycota</taxon>
        <taxon>Agaricomycotina</taxon>
        <taxon>Agaricomycetes</taxon>
        <taxon>Thelephorales</taxon>
        <taxon>Thelephoraceae</taxon>
        <taxon>Thelephora</taxon>
    </lineage>
</organism>